<dbReference type="Pfam" id="PF05757">
    <property type="entry name" value="PsbQ"/>
    <property type="match status" value="1"/>
</dbReference>
<keyword evidence="5" id="KW-0793">Thylakoid</keyword>
<dbReference type="PANTHER" id="PTHR33399">
    <property type="entry name" value="OXYGEN-EVOLVING ENHANCER PROTEIN 3-1, CHLOROPLASTIC"/>
    <property type="match status" value="1"/>
</dbReference>
<dbReference type="GO" id="GO:0005509">
    <property type="term" value="F:calcium ion binding"/>
    <property type="evidence" value="ECO:0007669"/>
    <property type="project" value="InterPro"/>
</dbReference>
<keyword evidence="3" id="KW-0934">Plastid</keyword>
<evidence type="ECO:0000256" key="4">
    <source>
        <dbReference type="ARBA" id="ARBA00022946"/>
    </source>
</evidence>
<evidence type="ECO:0000256" key="6">
    <source>
        <dbReference type="ARBA" id="ARBA00023136"/>
    </source>
</evidence>
<evidence type="ECO:0000256" key="8">
    <source>
        <dbReference type="SAM" id="MobiDB-lite"/>
    </source>
</evidence>
<reference evidence="9" key="1">
    <citation type="submission" date="2021-01" db="UniProtKB">
        <authorList>
            <consortium name="EnsemblPlants"/>
        </authorList>
    </citation>
    <scope>IDENTIFICATION</scope>
</reference>
<dbReference type="InterPro" id="IPR008797">
    <property type="entry name" value="PSII_PsbQ"/>
</dbReference>
<dbReference type="InterPro" id="IPR006311">
    <property type="entry name" value="TAT_signal"/>
</dbReference>
<organism evidence="9 10">
    <name type="scientific">Kalanchoe fedtschenkoi</name>
    <name type="common">Lavender scallops</name>
    <name type="synonym">South American air plant</name>
    <dbReference type="NCBI Taxonomy" id="63787"/>
    <lineage>
        <taxon>Eukaryota</taxon>
        <taxon>Viridiplantae</taxon>
        <taxon>Streptophyta</taxon>
        <taxon>Embryophyta</taxon>
        <taxon>Tracheophyta</taxon>
        <taxon>Spermatophyta</taxon>
        <taxon>Magnoliopsida</taxon>
        <taxon>eudicotyledons</taxon>
        <taxon>Gunneridae</taxon>
        <taxon>Pentapetalae</taxon>
        <taxon>Saxifragales</taxon>
        <taxon>Crassulaceae</taxon>
        <taxon>Kalanchoe</taxon>
    </lineage>
</organism>
<proteinExistence type="inferred from homology"/>
<dbReference type="Gene3D" id="1.20.120.290">
    <property type="entry name" value="Oxygen-evolving enhancer protein 3 (PsbQ), four-helix up-down bundle"/>
    <property type="match status" value="1"/>
</dbReference>
<keyword evidence="4" id="KW-0809">Transit peptide</keyword>
<dbReference type="PROSITE" id="PS51318">
    <property type="entry name" value="TAT"/>
    <property type="match status" value="1"/>
</dbReference>
<keyword evidence="6" id="KW-0472">Membrane</keyword>
<keyword evidence="2" id="KW-0150">Chloroplast</keyword>
<evidence type="ECO:0000313" key="9">
    <source>
        <dbReference type="EnsemblPlants" id="Kaladp0043s0146.1.v1.1"/>
    </source>
</evidence>
<dbReference type="InterPro" id="IPR023222">
    <property type="entry name" value="PsbQ-like_dom_sf"/>
</dbReference>
<evidence type="ECO:0000256" key="1">
    <source>
        <dbReference type="ARBA" id="ARBA00004334"/>
    </source>
</evidence>
<dbReference type="GO" id="GO:0009344">
    <property type="term" value="C:nitrite reductase complex [NAD(P)H]"/>
    <property type="evidence" value="ECO:0007669"/>
    <property type="project" value="EnsemblPlants"/>
</dbReference>
<evidence type="ECO:0008006" key="11">
    <source>
        <dbReference type="Google" id="ProtNLM"/>
    </source>
</evidence>
<keyword evidence="10" id="KW-1185">Reference proteome</keyword>
<protein>
    <recommendedName>
        <fullName evidence="11">Photosynthetic NDH subcomplex L 2</fullName>
    </recommendedName>
</protein>
<dbReference type="PANTHER" id="PTHR33399:SF5">
    <property type="entry name" value="PHOTOSYNTHETIC NDH SUBUNIT OF LUMENAL LOCATION 2, CHLOROPLASTIC"/>
    <property type="match status" value="1"/>
</dbReference>
<comment type="subcellular location">
    <subcellularLocation>
        <location evidence="1">Plastid</location>
        <location evidence="1">Chloroplast thylakoid membrane</location>
    </subcellularLocation>
</comment>
<dbReference type="EnsemblPlants" id="Kaladp0043s0146.1.v1.1">
    <property type="protein sequence ID" value="Kaladp0043s0146.1.v1.1"/>
    <property type="gene ID" value="Kaladp0043s0146.v1.1"/>
</dbReference>
<dbReference type="Gramene" id="Kaladp0043s0146.1.v1.1">
    <property type="protein sequence ID" value="Kaladp0043s0146.1.v1.1"/>
    <property type="gene ID" value="Kaladp0043s0146.v1.1"/>
</dbReference>
<comment type="similarity">
    <text evidence="7">Belongs to the PsbQ family.</text>
</comment>
<evidence type="ECO:0000256" key="2">
    <source>
        <dbReference type="ARBA" id="ARBA00022528"/>
    </source>
</evidence>
<dbReference type="SUPFAM" id="SSF101112">
    <property type="entry name" value="Oxygen-evolving enhancer protein 3"/>
    <property type="match status" value="1"/>
</dbReference>
<accession>A0A7N0TRD0</accession>
<dbReference type="InterPro" id="IPR054099">
    <property type="entry name" value="PSII_PsbQ_pln"/>
</dbReference>
<dbReference type="Proteomes" id="UP000594263">
    <property type="component" value="Unplaced"/>
</dbReference>
<evidence type="ECO:0000313" key="10">
    <source>
        <dbReference type="Proteomes" id="UP000594263"/>
    </source>
</evidence>
<evidence type="ECO:0000256" key="7">
    <source>
        <dbReference type="ARBA" id="ARBA00035649"/>
    </source>
</evidence>
<evidence type="ECO:0000256" key="3">
    <source>
        <dbReference type="ARBA" id="ARBA00022640"/>
    </source>
</evidence>
<evidence type="ECO:0000256" key="5">
    <source>
        <dbReference type="ARBA" id="ARBA00023078"/>
    </source>
</evidence>
<feature type="region of interest" description="Disordered" evidence="8">
    <location>
        <begin position="1"/>
        <end position="34"/>
    </location>
</feature>
<name>A0A7N0TRD0_KALFE</name>
<dbReference type="GO" id="GO:0009767">
    <property type="term" value="P:photosynthetic electron transport chain"/>
    <property type="evidence" value="ECO:0007669"/>
    <property type="project" value="EnsemblPlants"/>
</dbReference>
<dbReference type="GO" id="GO:0009535">
    <property type="term" value="C:chloroplast thylakoid membrane"/>
    <property type="evidence" value="ECO:0007669"/>
    <property type="project" value="UniProtKB-SubCell"/>
</dbReference>
<dbReference type="GO" id="GO:0019898">
    <property type="term" value="C:extrinsic component of membrane"/>
    <property type="evidence" value="ECO:0007669"/>
    <property type="project" value="InterPro"/>
</dbReference>
<dbReference type="GO" id="GO:0009055">
    <property type="term" value="F:electron transfer activity"/>
    <property type="evidence" value="ECO:0007669"/>
    <property type="project" value="EnsemblPlants"/>
</dbReference>
<sequence length="183" mass="20778">MATTSFATPPTLRRHRRLSVSNSSSPAEHHSAPNRRSLLSTALVASAAVSLSNCPISLAEKWGVRSFLREKYFDPGLSPEDAAARIRQTAEGLRSLRHMLETMSWRYVIFYIRVKSSYLDKDLKTVMALLPEGRRKAYVITANQLVENMSQLDNYVRTPKVYESYLYYEKALKSIDEVVAFLA</sequence>
<dbReference type="OMA" id="MALAENW"/>
<dbReference type="GO" id="GO:0009654">
    <property type="term" value="C:photosystem II oxygen evolving complex"/>
    <property type="evidence" value="ECO:0007669"/>
    <property type="project" value="InterPro"/>
</dbReference>
<dbReference type="AlphaFoldDB" id="A0A7N0TRD0"/>